<organism evidence="1 2">
    <name type="scientific">Coleofasciculus chthonoplastes PCC 7420</name>
    <dbReference type="NCBI Taxonomy" id="118168"/>
    <lineage>
        <taxon>Bacteria</taxon>
        <taxon>Bacillati</taxon>
        <taxon>Cyanobacteriota</taxon>
        <taxon>Cyanophyceae</taxon>
        <taxon>Coleofasciculales</taxon>
        <taxon>Coleofasciculaceae</taxon>
        <taxon>Coleofasciculus</taxon>
    </lineage>
</organism>
<reference evidence="1 2" key="1">
    <citation type="submission" date="2008-07" db="EMBL/GenBank/DDBJ databases">
        <authorList>
            <person name="Tandeau de Marsac N."/>
            <person name="Ferriera S."/>
            <person name="Johnson J."/>
            <person name="Kravitz S."/>
            <person name="Beeson K."/>
            <person name="Sutton G."/>
            <person name="Rogers Y.-H."/>
            <person name="Friedman R."/>
            <person name="Frazier M."/>
            <person name="Venter J.C."/>
        </authorList>
    </citation>
    <scope>NUCLEOTIDE SEQUENCE [LARGE SCALE GENOMIC DNA]</scope>
    <source>
        <strain evidence="1 2">PCC 7420</strain>
    </source>
</reference>
<dbReference type="RefSeq" id="WP_006098258.1">
    <property type="nucleotide sequence ID" value="NZ_DS989841.1"/>
</dbReference>
<dbReference type="PANTHER" id="PTHR31687:SF3">
    <property type="entry name" value="PROTEIN URG3"/>
    <property type="match status" value="1"/>
</dbReference>
<dbReference type="eggNOG" id="COG0807">
    <property type="taxonomic scope" value="Bacteria"/>
</dbReference>
<keyword evidence="2" id="KW-1185">Reference proteome</keyword>
<dbReference type="Pfam" id="PF07958">
    <property type="entry name" value="DUF1688"/>
    <property type="match status" value="1"/>
</dbReference>
<dbReference type="Proteomes" id="UP000003835">
    <property type="component" value="Unassembled WGS sequence"/>
</dbReference>
<sequence length="436" mass="48141">MTHDQQTIAYLRTPQAIRERCDRVLDLAEANQLHYFGCDLTQLENVARYVIQVMQDDYPDFNIPFHSRWQHFEVGNVPRLAELSQKLAGLTPLQKAQTKFDLAIVSVLLDAGAGADWQYCETQTGQVFRRSEGLAVASFRMFCQGMFSSNPEYPLQADTKGLQNLTVEQLAQGFQVSSTNPLLGLEGRVKLLQRLGESLQTHPELFGQENPRPGNLVKYLLSLSTREGEAIEGSLIDKVMETTDNLSKPNVIGKLPAEVVLSAVLEGLGDIWSGRLAIAGVNLGDVWSHSALSGDKPSDHYIPFHKLSQWLSYSLLEPLQELGLEITGLDELTGLAEYRNGGLCLDLGLIVVKDPAILQQRHLPGSEVIVEWRALTVSLLDRIAEAIRKQLNLTATQLPLVKVLQGGTWTAGRKIAAQLREGGVPPIQIESDGTVF</sequence>
<gene>
    <name evidence="1" type="ORF">MC7420_7434</name>
</gene>
<dbReference type="OrthoDB" id="9779699at2"/>
<dbReference type="InterPro" id="IPR012469">
    <property type="entry name" value="DUF1688"/>
</dbReference>
<evidence type="ECO:0000313" key="1">
    <source>
        <dbReference type="EMBL" id="EDX78781.1"/>
    </source>
</evidence>
<evidence type="ECO:0000313" key="2">
    <source>
        <dbReference type="Proteomes" id="UP000003835"/>
    </source>
</evidence>
<dbReference type="PANTHER" id="PTHR31687">
    <property type="match status" value="1"/>
</dbReference>
<evidence type="ECO:0008006" key="3">
    <source>
        <dbReference type="Google" id="ProtNLM"/>
    </source>
</evidence>
<dbReference type="AlphaFoldDB" id="B4VHD2"/>
<dbReference type="HOGENOM" id="CLU_026445_1_0_3"/>
<proteinExistence type="predicted"/>
<protein>
    <recommendedName>
        <fullName evidence="3">Uracil phosphoribosyltransferase</fullName>
    </recommendedName>
</protein>
<name>B4VHD2_9CYAN</name>
<dbReference type="EMBL" id="DS989841">
    <property type="protein sequence ID" value="EDX78781.1"/>
    <property type="molecule type" value="Genomic_DNA"/>
</dbReference>
<dbReference type="STRING" id="118168.MC7420_7434"/>
<accession>B4VHD2</accession>